<dbReference type="GO" id="GO:0005886">
    <property type="term" value="C:plasma membrane"/>
    <property type="evidence" value="ECO:0007669"/>
    <property type="project" value="TreeGrafter"/>
</dbReference>
<keyword evidence="4 7" id="KW-1133">Transmembrane helix</keyword>
<dbReference type="SUPFAM" id="SSF48652">
    <property type="entry name" value="Tetraspanin"/>
    <property type="match status" value="1"/>
</dbReference>
<evidence type="ECO:0000256" key="4">
    <source>
        <dbReference type="ARBA" id="ARBA00022989"/>
    </source>
</evidence>
<sequence>MGLATCYPCSKYLLLVLNIIFWLSGAALIVLGVLFALRSEVQPVIHLFNLNSFPLSSFEIAAFCVIIFGIIIFFIGLFGLCGALRDSRTCLIFYIVLITTILLAELALFTYLAIEHEQWHTLIKQRLTSQMKNYNHLQASQYERAVDYVQNKYHCCGIESAHDYSNSRVPASCCSLTDATASCTVEQVGASGTPGCYRVLTEGTIYWGKFFVIFELSLCILALLGIFLAICVCQNAMIYEGYFPAPYHV</sequence>
<dbReference type="AlphaFoldDB" id="A0A813WBP7"/>
<dbReference type="InterPro" id="IPR000301">
    <property type="entry name" value="Tetraspanin_animals"/>
</dbReference>
<dbReference type="CDD" id="cd03127">
    <property type="entry name" value="tetraspanin_LEL"/>
    <property type="match status" value="1"/>
</dbReference>
<feature type="transmembrane region" description="Helical" evidence="7">
    <location>
        <begin position="210"/>
        <end position="233"/>
    </location>
</feature>
<accession>A0A813WBP7</accession>
<feature type="transmembrane region" description="Helical" evidence="7">
    <location>
        <begin position="57"/>
        <end position="84"/>
    </location>
</feature>
<feature type="transmembrane region" description="Helical" evidence="7">
    <location>
        <begin position="12"/>
        <end position="37"/>
    </location>
</feature>
<evidence type="ECO:0000256" key="7">
    <source>
        <dbReference type="RuleBase" id="RU361218"/>
    </source>
</evidence>
<evidence type="ECO:0000256" key="2">
    <source>
        <dbReference type="ARBA" id="ARBA00006840"/>
    </source>
</evidence>
<reference evidence="8" key="1">
    <citation type="submission" date="2021-02" db="EMBL/GenBank/DDBJ databases">
        <authorList>
            <person name="Nowell W R."/>
        </authorList>
    </citation>
    <scope>NUCLEOTIDE SEQUENCE</scope>
</reference>
<dbReference type="OrthoDB" id="10033535at2759"/>
<dbReference type="Pfam" id="PF00335">
    <property type="entry name" value="Tetraspanin"/>
    <property type="match status" value="1"/>
</dbReference>
<keyword evidence="5 7" id="KW-0472">Membrane</keyword>
<dbReference type="EMBL" id="CAJNOJ010000054">
    <property type="protein sequence ID" value="CAF0975647.1"/>
    <property type="molecule type" value="Genomic_DNA"/>
</dbReference>
<dbReference type="InterPro" id="IPR008952">
    <property type="entry name" value="Tetraspanin_EC2_sf"/>
</dbReference>
<dbReference type="EMBL" id="CAJNOR010000244">
    <property type="protein sequence ID" value="CAF0853637.1"/>
    <property type="molecule type" value="Genomic_DNA"/>
</dbReference>
<dbReference type="PANTHER" id="PTHR19282:SF456">
    <property type="entry name" value="CD63 MOLECULE"/>
    <property type="match status" value="1"/>
</dbReference>
<dbReference type="InterPro" id="IPR018499">
    <property type="entry name" value="Tetraspanin/Peripherin"/>
</dbReference>
<name>A0A813WBP7_ADIRI</name>
<evidence type="ECO:0000256" key="5">
    <source>
        <dbReference type="ARBA" id="ARBA00023136"/>
    </source>
</evidence>
<evidence type="ECO:0000256" key="1">
    <source>
        <dbReference type="ARBA" id="ARBA00004141"/>
    </source>
</evidence>
<feature type="disulfide bond" evidence="6">
    <location>
        <begin position="156"/>
        <end position="173"/>
    </location>
</feature>
<comment type="similarity">
    <text evidence="2 7">Belongs to the tetraspanin (TM4SF) family.</text>
</comment>
<keyword evidence="3 7" id="KW-0812">Transmembrane</keyword>
<keyword evidence="10" id="KW-1185">Reference proteome</keyword>
<organism evidence="8 10">
    <name type="scientific">Adineta ricciae</name>
    <name type="common">Rotifer</name>
    <dbReference type="NCBI Taxonomy" id="249248"/>
    <lineage>
        <taxon>Eukaryota</taxon>
        <taxon>Metazoa</taxon>
        <taxon>Spiralia</taxon>
        <taxon>Gnathifera</taxon>
        <taxon>Rotifera</taxon>
        <taxon>Eurotatoria</taxon>
        <taxon>Bdelloidea</taxon>
        <taxon>Adinetida</taxon>
        <taxon>Adinetidae</taxon>
        <taxon>Adineta</taxon>
    </lineage>
</organism>
<evidence type="ECO:0000256" key="6">
    <source>
        <dbReference type="PIRSR" id="PIRSR002419-1"/>
    </source>
</evidence>
<dbReference type="Proteomes" id="UP000663852">
    <property type="component" value="Unassembled WGS sequence"/>
</dbReference>
<keyword evidence="6" id="KW-1015">Disulfide bond</keyword>
<evidence type="ECO:0000313" key="8">
    <source>
        <dbReference type="EMBL" id="CAF0853637.1"/>
    </source>
</evidence>
<gene>
    <name evidence="9" type="ORF">EDS130_LOCUS13601</name>
    <name evidence="8" type="ORF">XAT740_LOCUS5612</name>
</gene>
<protein>
    <recommendedName>
        <fullName evidence="7">Tetraspanin</fullName>
    </recommendedName>
</protein>
<feature type="transmembrane region" description="Helical" evidence="7">
    <location>
        <begin position="91"/>
        <end position="114"/>
    </location>
</feature>
<dbReference type="PANTHER" id="PTHR19282">
    <property type="entry name" value="TETRASPANIN"/>
    <property type="match status" value="1"/>
</dbReference>
<evidence type="ECO:0000313" key="10">
    <source>
        <dbReference type="Proteomes" id="UP000663828"/>
    </source>
</evidence>
<proteinExistence type="inferred from homology"/>
<dbReference type="PIRSF" id="PIRSF002419">
    <property type="entry name" value="Tetraspanin"/>
    <property type="match status" value="1"/>
</dbReference>
<dbReference type="PRINTS" id="PR00259">
    <property type="entry name" value="TMFOUR"/>
</dbReference>
<evidence type="ECO:0000256" key="3">
    <source>
        <dbReference type="ARBA" id="ARBA00022692"/>
    </source>
</evidence>
<comment type="caution">
    <text evidence="8">The sequence shown here is derived from an EMBL/GenBank/DDBJ whole genome shotgun (WGS) entry which is preliminary data.</text>
</comment>
<evidence type="ECO:0000313" key="9">
    <source>
        <dbReference type="EMBL" id="CAF0975647.1"/>
    </source>
</evidence>
<dbReference type="Proteomes" id="UP000663828">
    <property type="component" value="Unassembled WGS sequence"/>
</dbReference>
<dbReference type="Gene3D" id="1.10.1450.10">
    <property type="entry name" value="Tetraspanin"/>
    <property type="match status" value="1"/>
</dbReference>
<comment type="subcellular location">
    <subcellularLocation>
        <location evidence="1 7">Membrane</location>
        <topology evidence="1 7">Multi-pass membrane protein</topology>
    </subcellularLocation>
</comment>